<evidence type="ECO:0000313" key="3">
    <source>
        <dbReference type="Proteomes" id="UP000319210"/>
    </source>
</evidence>
<reference evidence="2 3" key="1">
    <citation type="submission" date="2019-06" db="EMBL/GenBank/DDBJ databases">
        <title>Whole genome shotgun sequence of Streptomyces cacaoi subsp. cacaoi NBRC 12748.</title>
        <authorList>
            <person name="Hosoyama A."/>
            <person name="Uohara A."/>
            <person name="Ohji S."/>
            <person name="Ichikawa N."/>
        </authorList>
    </citation>
    <scope>NUCLEOTIDE SEQUENCE [LARGE SCALE GENOMIC DNA]</scope>
    <source>
        <strain evidence="2 3">NBRC 12748</strain>
    </source>
</reference>
<dbReference type="PANTHER" id="PTHR43162:SF1">
    <property type="entry name" value="PRESTALK A DIFFERENTIATION PROTEIN A"/>
    <property type="match status" value="1"/>
</dbReference>
<evidence type="ECO:0000259" key="1">
    <source>
        <dbReference type="Pfam" id="PF05368"/>
    </source>
</evidence>
<dbReference type="Gene3D" id="3.40.50.720">
    <property type="entry name" value="NAD(P)-binding Rossmann-like Domain"/>
    <property type="match status" value="1"/>
</dbReference>
<keyword evidence="3" id="KW-1185">Reference proteome</keyword>
<proteinExistence type="predicted"/>
<dbReference type="InterPro" id="IPR008030">
    <property type="entry name" value="NmrA-like"/>
</dbReference>
<dbReference type="OrthoDB" id="4632815at2"/>
<dbReference type="Pfam" id="PF05368">
    <property type="entry name" value="NmrA"/>
    <property type="match status" value="1"/>
</dbReference>
<dbReference type="InterPro" id="IPR051604">
    <property type="entry name" value="Ergot_Alk_Oxidoreductase"/>
</dbReference>
<dbReference type="Proteomes" id="UP000319210">
    <property type="component" value="Unassembled WGS sequence"/>
</dbReference>
<dbReference type="RefSeq" id="WP_086815823.1">
    <property type="nucleotide sequence ID" value="NZ_BJMM01000057.1"/>
</dbReference>
<dbReference type="Gene3D" id="3.90.25.10">
    <property type="entry name" value="UDP-galactose 4-epimerase, domain 1"/>
    <property type="match status" value="1"/>
</dbReference>
<comment type="caution">
    <text evidence="2">The sequence shown here is derived from an EMBL/GenBank/DDBJ whole genome shotgun (WGS) entry which is preliminary data.</text>
</comment>
<protein>
    <recommendedName>
        <fullName evidence="1">NmrA-like domain-containing protein</fullName>
    </recommendedName>
</protein>
<evidence type="ECO:0000313" key="2">
    <source>
        <dbReference type="EMBL" id="GEB53640.1"/>
    </source>
</evidence>
<organism evidence="2 3">
    <name type="scientific">Streptomyces cacaoi</name>
    <dbReference type="NCBI Taxonomy" id="1898"/>
    <lineage>
        <taxon>Bacteria</taxon>
        <taxon>Bacillati</taxon>
        <taxon>Actinomycetota</taxon>
        <taxon>Actinomycetes</taxon>
        <taxon>Kitasatosporales</taxon>
        <taxon>Streptomycetaceae</taxon>
        <taxon>Streptomyces</taxon>
    </lineage>
</organism>
<name>A0A4Y3RD19_STRCI</name>
<dbReference type="SUPFAM" id="SSF51735">
    <property type="entry name" value="NAD(P)-binding Rossmann-fold domains"/>
    <property type="match status" value="1"/>
</dbReference>
<sequence length="304" mass="31657">MYVITGAGGRTGRAAALRLLAAGHPVRVVGRSAHRLADLAERGAEVREADQSDAGAMAAALDGADAAYVALQPNYLPDHPDFAGFQDTASAALTEALALSGVPRVVALSSWGAQHPAGTGPVAGLHRFEQRLSALPRARVLSLRPGWFMENLLDHADSVRTDRRITAPFSPDVPLPLITTGDVGEAAAAALVQGWDGVRVRELRGPEDVTMSGMARAVGDALGEPVRYEQCGLAEFHAGLLVAGVAPNVAAMMTEVPEAVNSGRLRMVEPRTAAGTTPTSPAVFLAEVFLPALEARGDRAARQG</sequence>
<dbReference type="EMBL" id="BJMM01000057">
    <property type="protein sequence ID" value="GEB53640.1"/>
    <property type="molecule type" value="Genomic_DNA"/>
</dbReference>
<dbReference type="PANTHER" id="PTHR43162">
    <property type="match status" value="1"/>
</dbReference>
<accession>A0A4Y3RD19</accession>
<gene>
    <name evidence="2" type="ORF">SCA03_61910</name>
</gene>
<dbReference type="AlphaFoldDB" id="A0A4Y3RD19"/>
<feature type="domain" description="NmrA-like" evidence="1">
    <location>
        <begin position="3"/>
        <end position="253"/>
    </location>
</feature>
<dbReference type="InterPro" id="IPR036291">
    <property type="entry name" value="NAD(P)-bd_dom_sf"/>
</dbReference>